<dbReference type="EMBL" id="BLPG01000001">
    <property type="protein sequence ID" value="GFJ93621.1"/>
    <property type="molecule type" value="Genomic_DNA"/>
</dbReference>
<accession>A0A6V8LFL2</accession>
<reference evidence="1 2" key="2">
    <citation type="submission" date="2020-03" db="EMBL/GenBank/DDBJ databases">
        <authorList>
            <person name="Ichikawa N."/>
            <person name="Kimura A."/>
            <person name="Kitahashi Y."/>
            <person name="Uohara A."/>
        </authorList>
    </citation>
    <scope>NUCLEOTIDE SEQUENCE [LARGE SCALE GENOMIC DNA]</scope>
    <source>
        <strain evidence="1 2">NBRC 108638</strain>
    </source>
</reference>
<evidence type="ECO:0000313" key="1">
    <source>
        <dbReference type="EMBL" id="GFJ93621.1"/>
    </source>
</evidence>
<dbReference type="AlphaFoldDB" id="A0A6V8LFL2"/>
<gene>
    <name evidence="1" type="ORF">Prum_072630</name>
</gene>
<organism evidence="1 2">
    <name type="scientific">Phytohabitans rumicis</name>
    <dbReference type="NCBI Taxonomy" id="1076125"/>
    <lineage>
        <taxon>Bacteria</taxon>
        <taxon>Bacillati</taxon>
        <taxon>Actinomycetota</taxon>
        <taxon>Actinomycetes</taxon>
        <taxon>Micromonosporales</taxon>
        <taxon>Micromonosporaceae</taxon>
    </lineage>
</organism>
<evidence type="ECO:0000313" key="2">
    <source>
        <dbReference type="Proteomes" id="UP000482960"/>
    </source>
</evidence>
<sequence>MLHGEAHFLISGGLKPVPYKDWKAARARMADLAVRAVGHLPASSRTPAPTRTYEAALRTFDPNPPE</sequence>
<name>A0A6V8LFL2_9ACTN</name>
<dbReference type="Proteomes" id="UP000482960">
    <property type="component" value="Unassembled WGS sequence"/>
</dbReference>
<proteinExistence type="predicted"/>
<protein>
    <submittedName>
        <fullName evidence="1">Uncharacterized protein</fullName>
    </submittedName>
</protein>
<reference evidence="1 2" key="1">
    <citation type="submission" date="2020-03" db="EMBL/GenBank/DDBJ databases">
        <title>Whole genome shotgun sequence of Phytohabitans rumicis NBRC 108638.</title>
        <authorList>
            <person name="Komaki H."/>
            <person name="Tamura T."/>
        </authorList>
    </citation>
    <scope>NUCLEOTIDE SEQUENCE [LARGE SCALE GENOMIC DNA]</scope>
    <source>
        <strain evidence="1 2">NBRC 108638</strain>
    </source>
</reference>
<comment type="caution">
    <text evidence="1">The sequence shown here is derived from an EMBL/GenBank/DDBJ whole genome shotgun (WGS) entry which is preliminary data.</text>
</comment>
<keyword evidence="2" id="KW-1185">Reference proteome</keyword>